<feature type="domain" description="D-isomer specific 2-hydroxyacid dehydrogenase catalytic" evidence="5">
    <location>
        <begin position="38"/>
        <end position="324"/>
    </location>
</feature>
<dbReference type="AlphaFoldDB" id="A0A6J4MZS3"/>
<sequence>MHPVFRVGLTPDLLSATGSTSLSDIGLGRLDQVPDLDYQFLPEGITELSREHIHGYHALVMLGGRVSSSSLEGADNLTVLARYGVGYDTIDIDACTRNGIAVTITPDGVRRPMATAIMTLVLALGSQLIPKDRLTRRGDWHEKRNYMGRGLTGRVLASIGYGNIARELFTLAEPFGMRHIAHDPFVAPEVAPAVELMDLETLFRTADYLIVNCALTPGTHHWVNAERLSLMKRTAFLINAAGGPIVDLVALTEALTGGQIAGAALDVFEHEPVDVDDPLLALDNLIVTPHALGWTDEWMRLTGDSVSAGIVAVAAGREPLHVVNRSVLDTALFRRKLSRHAIGRPA</sequence>
<dbReference type="SUPFAM" id="SSF52283">
    <property type="entry name" value="Formate/glycerate dehydrogenase catalytic domain-like"/>
    <property type="match status" value="1"/>
</dbReference>
<dbReference type="GO" id="GO:0051287">
    <property type="term" value="F:NAD binding"/>
    <property type="evidence" value="ECO:0007669"/>
    <property type="project" value="InterPro"/>
</dbReference>
<dbReference type="InterPro" id="IPR050857">
    <property type="entry name" value="D-2-hydroxyacid_DH"/>
</dbReference>
<dbReference type="InterPro" id="IPR036291">
    <property type="entry name" value="NAD(P)-bd_dom_sf"/>
</dbReference>
<evidence type="ECO:0000256" key="2">
    <source>
        <dbReference type="ARBA" id="ARBA00023002"/>
    </source>
</evidence>
<proteinExistence type="inferred from homology"/>
<evidence type="ECO:0000256" key="4">
    <source>
        <dbReference type="RuleBase" id="RU003719"/>
    </source>
</evidence>
<evidence type="ECO:0000256" key="3">
    <source>
        <dbReference type="ARBA" id="ARBA00023027"/>
    </source>
</evidence>
<dbReference type="Pfam" id="PF00389">
    <property type="entry name" value="2-Hacid_dh"/>
    <property type="match status" value="1"/>
</dbReference>
<dbReference type="SUPFAM" id="SSF51735">
    <property type="entry name" value="NAD(P)-binding Rossmann-fold domains"/>
    <property type="match status" value="1"/>
</dbReference>
<feature type="domain" description="D-isomer specific 2-hydroxyacid dehydrogenase NAD-binding" evidence="6">
    <location>
        <begin position="118"/>
        <end position="290"/>
    </location>
</feature>
<name>A0A6J4MZS3_9CHLR</name>
<accession>A0A6J4MZS3</accession>
<dbReference type="GO" id="GO:0004617">
    <property type="term" value="F:phosphoglycerate dehydrogenase activity"/>
    <property type="evidence" value="ECO:0007669"/>
    <property type="project" value="UniProtKB-EC"/>
</dbReference>
<dbReference type="Gene3D" id="3.40.50.720">
    <property type="entry name" value="NAD(P)-binding Rossmann-like Domain"/>
    <property type="match status" value="2"/>
</dbReference>
<keyword evidence="3" id="KW-0520">NAD</keyword>
<evidence type="ECO:0000259" key="6">
    <source>
        <dbReference type="Pfam" id="PF02826"/>
    </source>
</evidence>
<dbReference type="EMBL" id="CADCTR010002837">
    <property type="protein sequence ID" value="CAA9370750.1"/>
    <property type="molecule type" value="Genomic_DNA"/>
</dbReference>
<evidence type="ECO:0000313" key="7">
    <source>
        <dbReference type="EMBL" id="CAA9370750.1"/>
    </source>
</evidence>
<dbReference type="InterPro" id="IPR006139">
    <property type="entry name" value="D-isomer_2_OHA_DH_cat_dom"/>
</dbReference>
<protein>
    <submittedName>
        <fullName evidence="7">D-3-phosphoglycerate dehydrogenase</fullName>
        <ecNumber evidence="7">1.1.1.95</ecNumber>
    </submittedName>
</protein>
<dbReference type="Pfam" id="PF02826">
    <property type="entry name" value="2-Hacid_dh_C"/>
    <property type="match status" value="1"/>
</dbReference>
<evidence type="ECO:0000259" key="5">
    <source>
        <dbReference type="Pfam" id="PF00389"/>
    </source>
</evidence>
<dbReference type="PANTHER" id="PTHR42789">
    <property type="entry name" value="D-ISOMER SPECIFIC 2-HYDROXYACID DEHYDROGENASE FAMILY PROTEIN (AFU_ORTHOLOGUE AFUA_6G10090)"/>
    <property type="match status" value="1"/>
</dbReference>
<gene>
    <name evidence="7" type="ORF">AVDCRST_MAG93-8410</name>
</gene>
<comment type="similarity">
    <text evidence="1 4">Belongs to the D-isomer specific 2-hydroxyacid dehydrogenase family.</text>
</comment>
<organism evidence="7">
    <name type="scientific">uncultured Chloroflexia bacterium</name>
    <dbReference type="NCBI Taxonomy" id="1672391"/>
    <lineage>
        <taxon>Bacteria</taxon>
        <taxon>Bacillati</taxon>
        <taxon>Chloroflexota</taxon>
        <taxon>Chloroflexia</taxon>
        <taxon>environmental samples</taxon>
    </lineage>
</organism>
<keyword evidence="2 4" id="KW-0560">Oxidoreductase</keyword>
<reference evidence="7" key="1">
    <citation type="submission" date="2020-02" db="EMBL/GenBank/DDBJ databases">
        <authorList>
            <person name="Meier V. D."/>
        </authorList>
    </citation>
    <scope>NUCLEOTIDE SEQUENCE</scope>
    <source>
        <strain evidence="7">AVDCRST_MAG93</strain>
    </source>
</reference>
<dbReference type="PANTHER" id="PTHR42789:SF1">
    <property type="entry name" value="D-ISOMER SPECIFIC 2-HYDROXYACID DEHYDROGENASE FAMILY PROTEIN (AFU_ORTHOLOGUE AFUA_6G10090)"/>
    <property type="match status" value="1"/>
</dbReference>
<evidence type="ECO:0000256" key="1">
    <source>
        <dbReference type="ARBA" id="ARBA00005854"/>
    </source>
</evidence>
<dbReference type="EC" id="1.1.1.95" evidence="7"/>
<dbReference type="InterPro" id="IPR006140">
    <property type="entry name" value="D-isomer_DH_NAD-bd"/>
</dbReference>